<keyword evidence="2" id="KW-0812">Transmembrane</keyword>
<dbReference type="AlphaFoldDB" id="A0A8H3CH81"/>
<organism evidence="3 4">
    <name type="scientific">Rhizoctonia solani</name>
    <dbReference type="NCBI Taxonomy" id="456999"/>
    <lineage>
        <taxon>Eukaryota</taxon>
        <taxon>Fungi</taxon>
        <taxon>Dikarya</taxon>
        <taxon>Basidiomycota</taxon>
        <taxon>Agaricomycotina</taxon>
        <taxon>Agaricomycetes</taxon>
        <taxon>Cantharellales</taxon>
        <taxon>Ceratobasidiaceae</taxon>
        <taxon>Rhizoctonia</taxon>
    </lineage>
</organism>
<gene>
    <name evidence="3" type="ORF">RDB_LOCUS99582</name>
</gene>
<sequence>MEPTAPTHKALLVCQYWITALRLLDALYVFGVMEYQLSQTYPTLGFRMGPAGLLSSQLALWTILMINDCFMLTADFRRSGSYIGCIATQAMISIIAMVLTCTALGLYINQLGWEPIVYGGYPRDGVGPFVFGIPIAVGALSSLCLLVITVWPLFVLRSRLSLQWLWKCNTKDVFIHTIAQLKQPRELRMLGHPRILPISLAYVPSSTASSFRRWISPVFFRRVSPVETRGYAFIRNLFAATAVGVILFRTTTALLQAQNKLETRMKSRDCKEHGYRPKDHDIQVLTEYDSEIANISVLSEYVSNAFLEPCTPMLPGSTQSTWVRQIFWCSIPPSQVPVFRVEIRSPAGSALTEASMPRIWLSNKNEDGHAVSFSQYDKSAVRVYSPVWRLRPGFHIEVEARLITRRFIASSVFRDIILYSDSKYAQRSLYPIVETGRNALTDSMGRINTTQATSTIRATLSPGFENYYRSQADFWNLQKGLQDLPQMCDYIEDYRSGSVLDVLGSVGGLFALLHAAHVLLFGRPLLWGFTGAKLITPFGMLGTFSSADFKRRLHEHYHRQPTQDNPEPFRIGAFLRDFVIDLGPAGIPPNQEPNPGFLASQDNREDTGAQIPLTYLQSSSGSVPASEKDNETDQPSRIYARTDRVE</sequence>
<dbReference type="EMBL" id="CAJMWV010003403">
    <property type="protein sequence ID" value="CAE6481306.1"/>
    <property type="molecule type" value="Genomic_DNA"/>
</dbReference>
<keyword evidence="2" id="KW-0472">Membrane</keyword>
<comment type="caution">
    <text evidence="3">The sequence shown here is derived from an EMBL/GenBank/DDBJ whole genome shotgun (WGS) entry which is preliminary data.</text>
</comment>
<accession>A0A8H3CH81</accession>
<feature type="transmembrane region" description="Helical" evidence="2">
    <location>
        <begin position="128"/>
        <end position="156"/>
    </location>
</feature>
<name>A0A8H3CH81_9AGAM</name>
<evidence type="ECO:0000313" key="3">
    <source>
        <dbReference type="EMBL" id="CAE6481306.1"/>
    </source>
</evidence>
<evidence type="ECO:0000256" key="1">
    <source>
        <dbReference type="SAM" id="MobiDB-lite"/>
    </source>
</evidence>
<feature type="transmembrane region" description="Helical" evidence="2">
    <location>
        <begin position="82"/>
        <end position="108"/>
    </location>
</feature>
<feature type="transmembrane region" description="Helical" evidence="2">
    <location>
        <begin position="12"/>
        <end position="31"/>
    </location>
</feature>
<feature type="region of interest" description="Disordered" evidence="1">
    <location>
        <begin position="585"/>
        <end position="646"/>
    </location>
</feature>
<keyword evidence="2" id="KW-1133">Transmembrane helix</keyword>
<dbReference type="OrthoDB" id="3227921at2759"/>
<proteinExistence type="predicted"/>
<evidence type="ECO:0008006" key="5">
    <source>
        <dbReference type="Google" id="ProtNLM"/>
    </source>
</evidence>
<feature type="transmembrane region" description="Helical" evidence="2">
    <location>
        <begin position="51"/>
        <end position="70"/>
    </location>
</feature>
<evidence type="ECO:0000256" key="2">
    <source>
        <dbReference type="SAM" id="Phobius"/>
    </source>
</evidence>
<evidence type="ECO:0000313" key="4">
    <source>
        <dbReference type="Proteomes" id="UP000663831"/>
    </source>
</evidence>
<protein>
    <recommendedName>
        <fullName evidence="5">Transmembrane protein</fullName>
    </recommendedName>
</protein>
<dbReference type="Proteomes" id="UP000663831">
    <property type="component" value="Unassembled WGS sequence"/>
</dbReference>
<reference evidence="3" key="1">
    <citation type="submission" date="2021-01" db="EMBL/GenBank/DDBJ databases">
        <authorList>
            <person name="Kaushik A."/>
        </authorList>
    </citation>
    <scope>NUCLEOTIDE SEQUENCE</scope>
    <source>
        <strain evidence="3">AG3-1AP</strain>
    </source>
</reference>